<feature type="transmembrane region" description="Helical" evidence="1">
    <location>
        <begin position="132"/>
        <end position="151"/>
    </location>
</feature>
<feature type="transmembrane region" description="Helical" evidence="1">
    <location>
        <begin position="91"/>
        <end position="112"/>
    </location>
</feature>
<protein>
    <submittedName>
        <fullName evidence="3">DUF4328 domain-containing protein</fullName>
    </submittedName>
</protein>
<evidence type="ECO:0000313" key="3">
    <source>
        <dbReference type="EMBL" id="MBM9578099.1"/>
    </source>
</evidence>
<feature type="transmembrane region" description="Helical" evidence="1">
    <location>
        <begin position="6"/>
        <end position="29"/>
    </location>
</feature>
<name>A0ABS2UCJ7_9LEPT</name>
<sequence>MINIFRNFLFFLFELLLIAGIVGRIRRLFINFNYDISYAEASLELGSEQLLFELAAVTCLFFSTIVFSIWIYIVHKCLRKNLDFQGFLSDWWGIFGFYIPIASYYVPFFYIYETYENLYRIRFGKSIPAGSIFRFLLILFWIGFVSSGLLILLDYSLIEKTTVADTDKIDIAVSVTLILQYVSLFLIGILVERRRRQVA</sequence>
<dbReference type="InterPro" id="IPR025565">
    <property type="entry name" value="DUF4328"/>
</dbReference>
<gene>
    <name evidence="3" type="ORF">JWG45_13160</name>
</gene>
<feature type="transmembrane region" description="Helical" evidence="1">
    <location>
        <begin position="171"/>
        <end position="191"/>
    </location>
</feature>
<evidence type="ECO:0000259" key="2">
    <source>
        <dbReference type="Pfam" id="PF14219"/>
    </source>
</evidence>
<reference evidence="3 4" key="1">
    <citation type="submission" date="2021-02" db="EMBL/GenBank/DDBJ databases">
        <title>Leptospira ainlahdjerensis sp. nov., Leptospira ainazelensis sp. nov., Leptospira abararensis sp. nov. and Leptospira chreensis sp. nov., four new species isolated from water sources in Algeria.</title>
        <authorList>
            <person name="Amara Korba A."/>
            <person name="Kainiu M."/>
            <person name="Vincent A.T."/>
            <person name="Mariet J.-F."/>
            <person name="Veyrier F.J."/>
            <person name="Goarant C."/>
            <person name="Picardeau M."/>
        </authorList>
    </citation>
    <scope>NUCLEOTIDE SEQUENCE [LARGE SCALE GENOMIC DNA]</scope>
    <source>
        <strain evidence="3 4">201903070</strain>
    </source>
</reference>
<proteinExistence type="predicted"/>
<dbReference type="RefSeq" id="WP_205280141.1">
    <property type="nucleotide sequence ID" value="NZ_JAFFPU010000044.1"/>
</dbReference>
<evidence type="ECO:0000313" key="4">
    <source>
        <dbReference type="Proteomes" id="UP000724686"/>
    </source>
</evidence>
<keyword evidence="4" id="KW-1185">Reference proteome</keyword>
<accession>A0ABS2UCJ7</accession>
<comment type="caution">
    <text evidence="3">The sequence shown here is derived from an EMBL/GenBank/DDBJ whole genome shotgun (WGS) entry which is preliminary data.</text>
</comment>
<dbReference type="Proteomes" id="UP000724686">
    <property type="component" value="Unassembled WGS sequence"/>
</dbReference>
<organism evidence="3 4">
    <name type="scientific">Leptospira ainlahdjerensis</name>
    <dbReference type="NCBI Taxonomy" id="2810033"/>
    <lineage>
        <taxon>Bacteria</taxon>
        <taxon>Pseudomonadati</taxon>
        <taxon>Spirochaetota</taxon>
        <taxon>Spirochaetia</taxon>
        <taxon>Leptospirales</taxon>
        <taxon>Leptospiraceae</taxon>
        <taxon>Leptospira</taxon>
    </lineage>
</organism>
<dbReference type="Pfam" id="PF14219">
    <property type="entry name" value="DUF4328"/>
    <property type="match status" value="1"/>
</dbReference>
<feature type="transmembrane region" description="Helical" evidence="1">
    <location>
        <begin position="50"/>
        <end position="71"/>
    </location>
</feature>
<dbReference type="EMBL" id="JAFFPU010000044">
    <property type="protein sequence ID" value="MBM9578099.1"/>
    <property type="molecule type" value="Genomic_DNA"/>
</dbReference>
<feature type="domain" description="DUF4328" evidence="2">
    <location>
        <begin position="50"/>
        <end position="193"/>
    </location>
</feature>
<evidence type="ECO:0000256" key="1">
    <source>
        <dbReference type="SAM" id="Phobius"/>
    </source>
</evidence>
<keyword evidence="1" id="KW-1133">Transmembrane helix</keyword>
<keyword evidence="1" id="KW-0472">Membrane</keyword>
<keyword evidence="1" id="KW-0812">Transmembrane</keyword>